<feature type="domain" description="CCZ1/INTU second Longin" evidence="1">
    <location>
        <begin position="17"/>
        <end position="82"/>
    </location>
</feature>
<dbReference type="PANTHER" id="PTHR13056:SF0">
    <property type="entry name" value="VACUOLAR FUSION PROTEIN CCZ1 HOMOLOG-RELATED"/>
    <property type="match status" value="1"/>
</dbReference>
<protein>
    <submittedName>
        <fullName evidence="2">Vacuolar fusion protein ccz1</fullName>
    </submittedName>
</protein>
<dbReference type="InterPro" id="IPR013176">
    <property type="entry name" value="Ccz1"/>
</dbReference>
<dbReference type="EMBL" id="JAHRIQ010106545">
    <property type="protein sequence ID" value="MEQ2256144.1"/>
    <property type="molecule type" value="Genomic_DNA"/>
</dbReference>
<reference evidence="2 3" key="1">
    <citation type="submission" date="2021-06" db="EMBL/GenBank/DDBJ databases">
        <authorList>
            <person name="Palmer J.M."/>
        </authorList>
    </citation>
    <scope>NUCLEOTIDE SEQUENCE [LARGE SCALE GENOMIC DNA]</scope>
    <source>
        <strain evidence="3">if_2019</strain>
        <tissue evidence="2">Muscle</tissue>
    </source>
</reference>
<evidence type="ECO:0000313" key="3">
    <source>
        <dbReference type="Proteomes" id="UP001482620"/>
    </source>
</evidence>
<accession>A0ABV0VFT8</accession>
<dbReference type="Proteomes" id="UP001482620">
    <property type="component" value="Unassembled WGS sequence"/>
</dbReference>
<name>A0ABV0VFT8_9TELE</name>
<dbReference type="PANTHER" id="PTHR13056">
    <property type="entry name" value="VACUOLAR FUSION PROTEIN CCZ1 HOMOLOG-RELATED"/>
    <property type="match status" value="1"/>
</dbReference>
<evidence type="ECO:0000259" key="1">
    <source>
        <dbReference type="Pfam" id="PF19032"/>
    </source>
</evidence>
<dbReference type="Pfam" id="PF19032">
    <property type="entry name" value="Intu_longin_2"/>
    <property type="match status" value="1"/>
</dbReference>
<sequence length="124" mass="14036">MYNYRIPYIPVSMCPCRFLTGPTNLKDPEAKFRFPKIFVSAEDGYEELHLIVYKAMSAAACFMISATVDLTREFCEQLDSLVGPQLTLLASDICEQFTINRRISGSVKLCTLQSLYFLVSGILF</sequence>
<gene>
    <name evidence="2" type="primary">CCZ1</name>
    <name evidence="2" type="ORF">ILYODFUR_021388</name>
</gene>
<proteinExistence type="predicted"/>
<dbReference type="InterPro" id="IPR043988">
    <property type="entry name" value="CCZ1/INTU_longin_2"/>
</dbReference>
<keyword evidence="3" id="KW-1185">Reference proteome</keyword>
<evidence type="ECO:0000313" key="2">
    <source>
        <dbReference type="EMBL" id="MEQ2256144.1"/>
    </source>
</evidence>
<comment type="caution">
    <text evidence="2">The sequence shown here is derived from an EMBL/GenBank/DDBJ whole genome shotgun (WGS) entry which is preliminary data.</text>
</comment>
<organism evidence="2 3">
    <name type="scientific">Ilyodon furcidens</name>
    <name type="common">goldbreast splitfin</name>
    <dbReference type="NCBI Taxonomy" id="33524"/>
    <lineage>
        <taxon>Eukaryota</taxon>
        <taxon>Metazoa</taxon>
        <taxon>Chordata</taxon>
        <taxon>Craniata</taxon>
        <taxon>Vertebrata</taxon>
        <taxon>Euteleostomi</taxon>
        <taxon>Actinopterygii</taxon>
        <taxon>Neopterygii</taxon>
        <taxon>Teleostei</taxon>
        <taxon>Neoteleostei</taxon>
        <taxon>Acanthomorphata</taxon>
        <taxon>Ovalentaria</taxon>
        <taxon>Atherinomorphae</taxon>
        <taxon>Cyprinodontiformes</taxon>
        <taxon>Goodeidae</taxon>
        <taxon>Ilyodon</taxon>
    </lineage>
</organism>